<dbReference type="EMBL" id="BSSA01000007">
    <property type="protein sequence ID" value="GLW70411.1"/>
    <property type="molecule type" value="Genomic_DNA"/>
</dbReference>
<gene>
    <name evidence="1" type="ORF">Kpho02_27100</name>
</gene>
<name>A0A9W6V081_9ACTN</name>
<dbReference type="InterPro" id="IPR050490">
    <property type="entry name" value="Bact_solute-bd_prot1"/>
</dbReference>
<dbReference type="Pfam" id="PF01547">
    <property type="entry name" value="SBP_bac_1"/>
    <property type="match status" value="1"/>
</dbReference>
<proteinExistence type="predicted"/>
<dbReference type="Proteomes" id="UP001165041">
    <property type="component" value="Unassembled WGS sequence"/>
</dbReference>
<dbReference type="RefSeq" id="WP_285736233.1">
    <property type="nucleotide sequence ID" value="NZ_BSSA01000007.1"/>
</dbReference>
<reference evidence="1" key="1">
    <citation type="submission" date="2023-02" db="EMBL/GenBank/DDBJ databases">
        <title>Kitasatospora phosalacinea NBRC 14627.</title>
        <authorList>
            <person name="Ichikawa N."/>
            <person name="Sato H."/>
            <person name="Tonouchi N."/>
        </authorList>
    </citation>
    <scope>NUCLEOTIDE SEQUENCE</scope>
    <source>
        <strain evidence="1">NBRC 14627</strain>
    </source>
</reference>
<dbReference type="AlphaFoldDB" id="A0A9W6V081"/>
<accession>A0A9W6V081</accession>
<organism evidence="1 2">
    <name type="scientific">Kitasatospora phosalacinea</name>
    <dbReference type="NCBI Taxonomy" id="2065"/>
    <lineage>
        <taxon>Bacteria</taxon>
        <taxon>Bacillati</taxon>
        <taxon>Actinomycetota</taxon>
        <taxon>Actinomycetes</taxon>
        <taxon>Kitasatosporales</taxon>
        <taxon>Streptomycetaceae</taxon>
        <taxon>Kitasatospora</taxon>
    </lineage>
</organism>
<dbReference type="SUPFAM" id="SSF53850">
    <property type="entry name" value="Periplasmic binding protein-like II"/>
    <property type="match status" value="1"/>
</dbReference>
<dbReference type="PANTHER" id="PTHR43649">
    <property type="entry name" value="ARABINOSE-BINDING PROTEIN-RELATED"/>
    <property type="match status" value="1"/>
</dbReference>
<dbReference type="PANTHER" id="PTHR43649:SF30">
    <property type="entry name" value="ABC TRANSPORTER SUBSTRATE-BINDING PROTEIN"/>
    <property type="match status" value="1"/>
</dbReference>
<comment type="caution">
    <text evidence="1">The sequence shown here is derived from an EMBL/GenBank/DDBJ whole genome shotgun (WGS) entry which is preliminary data.</text>
</comment>
<dbReference type="InterPro" id="IPR006059">
    <property type="entry name" value="SBP"/>
</dbReference>
<dbReference type="Gene3D" id="3.40.190.10">
    <property type="entry name" value="Periplasmic binding protein-like II"/>
    <property type="match status" value="2"/>
</dbReference>
<sequence length="392" mass="42394">MTLDLVAADYGTDASNSSSIYWNKVARAFEAANSGIKVHVDVVSWDDIDKHVAELIAKGDTPDVVQTGGFADQVAADRLYPVGDVLSMEAQANLLDSFNKAGQVLGSQYGIPFISSSRVFVYNKTIFEKAGIGAPPATWEELRKDAELIRTKVPNVTPYALPLGPEEAQAESMIWTMSGGGALSDSVGNYTIDSQANRDTFKWLRTNLVDRGLTYDDPGKVNRKAAFTAFTKGEVAMLNGHPALIKDAAAAGIQYGTAPVPRKDKDVKQATFGVADWLMAFKANGHRAEIKKFLTFALNKQNTLDFDEQYNMLPVTQDTLEDMAQNPAHQDLTQFLQNLPTASFYPYGDPSWDKVSSMIKQKIGGAVKSGGDQVLGELQSAAGAEASKAHQG</sequence>
<protein>
    <submittedName>
        <fullName evidence="1">Solute-binding protein</fullName>
    </submittedName>
</protein>
<evidence type="ECO:0000313" key="1">
    <source>
        <dbReference type="EMBL" id="GLW70411.1"/>
    </source>
</evidence>
<evidence type="ECO:0000313" key="2">
    <source>
        <dbReference type="Proteomes" id="UP001165041"/>
    </source>
</evidence>